<dbReference type="RefSeq" id="WP_395511761.1">
    <property type="nucleotide sequence ID" value="NZ_JBBDHD010000068.1"/>
</dbReference>
<protein>
    <submittedName>
        <fullName evidence="5">Helix-turn-helix domain-containing protein</fullName>
    </submittedName>
</protein>
<gene>
    <name evidence="5" type="ORF">WDV06_23540</name>
</gene>
<dbReference type="SMART" id="SM00342">
    <property type="entry name" value="HTH_ARAC"/>
    <property type="match status" value="1"/>
</dbReference>
<dbReference type="PANTHER" id="PTHR46796:SF12">
    <property type="entry name" value="HTH-TYPE DNA-BINDING TRANSCRIPTIONAL ACTIVATOR EUTR"/>
    <property type="match status" value="1"/>
</dbReference>
<dbReference type="Gene3D" id="1.10.10.60">
    <property type="entry name" value="Homeodomain-like"/>
    <property type="match status" value="1"/>
</dbReference>
<dbReference type="InterPro" id="IPR018062">
    <property type="entry name" value="HTH_AraC-typ_CS"/>
</dbReference>
<comment type="caution">
    <text evidence="5">The sequence shown here is derived from an EMBL/GenBank/DDBJ whole genome shotgun (WGS) entry which is preliminary data.</text>
</comment>
<dbReference type="Pfam" id="PF12833">
    <property type="entry name" value="HTH_18"/>
    <property type="match status" value="1"/>
</dbReference>
<dbReference type="Proteomes" id="UP001610631">
    <property type="component" value="Unassembled WGS sequence"/>
</dbReference>
<evidence type="ECO:0000256" key="1">
    <source>
        <dbReference type="ARBA" id="ARBA00023015"/>
    </source>
</evidence>
<keyword evidence="6" id="KW-1185">Reference proteome</keyword>
<proteinExistence type="predicted"/>
<feature type="domain" description="HTH araC/xylS-type" evidence="4">
    <location>
        <begin position="224"/>
        <end position="325"/>
    </location>
</feature>
<dbReference type="InterPro" id="IPR050204">
    <property type="entry name" value="AraC_XylS_family_regulators"/>
</dbReference>
<keyword evidence="1" id="KW-0805">Transcription regulation</keyword>
<evidence type="ECO:0000313" key="6">
    <source>
        <dbReference type="Proteomes" id="UP001610631"/>
    </source>
</evidence>
<accession>A0ABW7PJT2</accession>
<reference evidence="5 6" key="1">
    <citation type="submission" date="2024-03" db="EMBL/GenBank/DDBJ databases">
        <title>Whole genome sequencing of Streptomyces racemochromogenes, to identify antimicrobial biosynthetic gene clusters.</title>
        <authorList>
            <person name="Suryawanshi P."/>
            <person name="Krishnaraj P.U."/>
            <person name="Arun Y.P."/>
            <person name="Suryawanshi M.P."/>
            <person name="Rakshit O."/>
        </authorList>
    </citation>
    <scope>NUCLEOTIDE SEQUENCE [LARGE SCALE GENOMIC DNA]</scope>
    <source>
        <strain evidence="5 6">AUDT626</strain>
    </source>
</reference>
<name>A0ABW7PJT2_9ACTN</name>
<organism evidence="5 6">
    <name type="scientific">Streptomyces racemochromogenes</name>
    <dbReference type="NCBI Taxonomy" id="67353"/>
    <lineage>
        <taxon>Bacteria</taxon>
        <taxon>Bacillati</taxon>
        <taxon>Actinomycetota</taxon>
        <taxon>Actinomycetes</taxon>
        <taxon>Kitasatosporales</taxon>
        <taxon>Streptomycetaceae</taxon>
        <taxon>Streptomyces</taxon>
    </lineage>
</organism>
<keyword evidence="2" id="KW-0238">DNA-binding</keyword>
<dbReference type="PROSITE" id="PS00041">
    <property type="entry name" value="HTH_ARAC_FAMILY_1"/>
    <property type="match status" value="1"/>
</dbReference>
<sequence>MVTALIRQESFETADPDVARAFIEQVYHQAPHLHLVGPSAVGPIVSMEQIAAGQLMSARITLTPELSVQVDPAAAMTIEVFTEGAVENYAGDSTTRYTAGDVAVVTGPGLAYRCVSENVHGHTLSLPATVIAQAAGLPPGQTPKSWTILRPTPVDHAAADLWRSVSSYVASVLETPQAAASSLLVANATRLLAHTALAVFATSLTADATPVLLDGADATPQTVRRAVAFIESNADQDIALADIAAAAGVTPRAVQYAFRRHLDTSPLAHLRRVRLDGAHRDLLAADPAASTVTAIATRWGFAHPGHFASHYRAAYGTSPSSTLHDRV</sequence>
<evidence type="ECO:0000313" key="5">
    <source>
        <dbReference type="EMBL" id="MFH7598047.1"/>
    </source>
</evidence>
<dbReference type="InterPro" id="IPR009057">
    <property type="entry name" value="Homeodomain-like_sf"/>
</dbReference>
<keyword evidence="3" id="KW-0804">Transcription</keyword>
<dbReference type="PANTHER" id="PTHR46796">
    <property type="entry name" value="HTH-TYPE TRANSCRIPTIONAL ACTIVATOR RHAS-RELATED"/>
    <property type="match status" value="1"/>
</dbReference>
<evidence type="ECO:0000256" key="3">
    <source>
        <dbReference type="ARBA" id="ARBA00023163"/>
    </source>
</evidence>
<evidence type="ECO:0000256" key="2">
    <source>
        <dbReference type="ARBA" id="ARBA00023125"/>
    </source>
</evidence>
<evidence type="ECO:0000259" key="4">
    <source>
        <dbReference type="PROSITE" id="PS01124"/>
    </source>
</evidence>
<dbReference type="InterPro" id="IPR018060">
    <property type="entry name" value="HTH_AraC"/>
</dbReference>
<dbReference type="EMBL" id="JBBDHD010000068">
    <property type="protein sequence ID" value="MFH7598047.1"/>
    <property type="molecule type" value="Genomic_DNA"/>
</dbReference>
<dbReference type="SUPFAM" id="SSF46689">
    <property type="entry name" value="Homeodomain-like"/>
    <property type="match status" value="2"/>
</dbReference>
<dbReference type="PROSITE" id="PS01124">
    <property type="entry name" value="HTH_ARAC_FAMILY_2"/>
    <property type="match status" value="1"/>
</dbReference>